<evidence type="ECO:0000256" key="4">
    <source>
        <dbReference type="ARBA" id="ARBA00023136"/>
    </source>
</evidence>
<gene>
    <name evidence="6" type="ORF">HMPREF9397_0763</name>
</gene>
<protein>
    <recommendedName>
        <fullName evidence="8">Isoprenylcysteine carboxyl methyltransferase family protein</fullName>
    </recommendedName>
</protein>
<dbReference type="InterPro" id="IPR052527">
    <property type="entry name" value="Metal_cation-efflux_comp"/>
</dbReference>
<dbReference type="PANTHER" id="PTHR43847:SF1">
    <property type="entry name" value="BLL3993 PROTEIN"/>
    <property type="match status" value="1"/>
</dbReference>
<dbReference type="GO" id="GO:0012505">
    <property type="term" value="C:endomembrane system"/>
    <property type="evidence" value="ECO:0007669"/>
    <property type="project" value="UniProtKB-SubCell"/>
</dbReference>
<dbReference type="Gene3D" id="1.20.120.1630">
    <property type="match status" value="1"/>
</dbReference>
<dbReference type="AlphaFoldDB" id="F3SHZ1"/>
<name>F3SHZ1_STRSA</name>
<dbReference type="InterPro" id="IPR007318">
    <property type="entry name" value="Phopholipid_MeTrfase"/>
</dbReference>
<dbReference type="HOGENOM" id="CLU_065200_3_0_9"/>
<evidence type="ECO:0000313" key="7">
    <source>
        <dbReference type="Proteomes" id="UP000003378"/>
    </source>
</evidence>
<evidence type="ECO:0000256" key="1">
    <source>
        <dbReference type="ARBA" id="ARBA00004127"/>
    </source>
</evidence>
<organism evidence="6 7">
    <name type="scientific">Streptococcus sanguinis SK1087</name>
    <dbReference type="NCBI Taxonomy" id="888824"/>
    <lineage>
        <taxon>Bacteria</taxon>
        <taxon>Bacillati</taxon>
        <taxon>Bacillota</taxon>
        <taxon>Bacilli</taxon>
        <taxon>Lactobacillales</taxon>
        <taxon>Streptococcaceae</taxon>
        <taxon>Streptococcus</taxon>
    </lineage>
</organism>
<accession>F3SHZ1</accession>
<evidence type="ECO:0000313" key="6">
    <source>
        <dbReference type="EMBL" id="EGG40324.1"/>
    </source>
</evidence>
<comment type="subcellular location">
    <subcellularLocation>
        <location evidence="1">Endomembrane system</location>
        <topology evidence="1">Multi-pass membrane protein</topology>
    </subcellularLocation>
</comment>
<feature type="transmembrane region" description="Helical" evidence="5">
    <location>
        <begin position="69"/>
        <end position="92"/>
    </location>
</feature>
<reference evidence="6 7" key="1">
    <citation type="submission" date="2011-03" db="EMBL/GenBank/DDBJ databases">
        <authorList>
            <person name="Muzny D."/>
            <person name="Qin X."/>
            <person name="Deng J."/>
            <person name="Jiang H."/>
            <person name="Liu Y."/>
            <person name="Qu J."/>
            <person name="Song X.-Z."/>
            <person name="Zhang L."/>
            <person name="Thornton R."/>
            <person name="Coyle M."/>
            <person name="Francisco L."/>
            <person name="Jackson L."/>
            <person name="Javaid M."/>
            <person name="Korchina V."/>
            <person name="Kovar C."/>
            <person name="Mata R."/>
            <person name="Mathew T."/>
            <person name="Ngo R."/>
            <person name="Nguyen L."/>
            <person name="Nguyen N."/>
            <person name="Okwuonu G."/>
            <person name="Ongeri F."/>
            <person name="Pham C."/>
            <person name="Simmons D."/>
            <person name="Wilczek-Boney K."/>
            <person name="Hale W."/>
            <person name="Jakkamsetti A."/>
            <person name="Pham P."/>
            <person name="Ruth R."/>
            <person name="San Lucas F."/>
            <person name="Warren J."/>
            <person name="Zhang J."/>
            <person name="Zhao Z."/>
            <person name="Zhou C."/>
            <person name="Zhu D."/>
            <person name="Lee S."/>
            <person name="Bess C."/>
            <person name="Blankenburg K."/>
            <person name="Forbes L."/>
            <person name="Fu Q."/>
            <person name="Gubbala S."/>
            <person name="Hirani K."/>
            <person name="Jayaseelan J.C."/>
            <person name="Lara F."/>
            <person name="Munidasa M."/>
            <person name="Palculict T."/>
            <person name="Patil S."/>
            <person name="Pu L.-L."/>
            <person name="Saada N."/>
            <person name="Tang L."/>
            <person name="Weissenberger G."/>
            <person name="Zhu Y."/>
            <person name="Hemphill L."/>
            <person name="Shang Y."/>
            <person name="Youmans B."/>
            <person name="Ayvaz T."/>
            <person name="Ross M."/>
            <person name="Santibanez J."/>
            <person name="Aqrawi P."/>
            <person name="Gross S."/>
            <person name="Joshi V."/>
            <person name="Fowler G."/>
            <person name="Nazareth L."/>
            <person name="Reid J."/>
            <person name="Worley K."/>
            <person name="Petrosino J."/>
            <person name="Highlander S."/>
            <person name="Gibbs R."/>
        </authorList>
    </citation>
    <scope>NUCLEOTIDE SEQUENCE [LARGE SCALE GENOMIC DNA]</scope>
    <source>
        <strain evidence="6 7">SK1087</strain>
    </source>
</reference>
<evidence type="ECO:0000256" key="3">
    <source>
        <dbReference type="ARBA" id="ARBA00022989"/>
    </source>
</evidence>
<dbReference type="PANTHER" id="PTHR43847">
    <property type="entry name" value="BLL3993 PROTEIN"/>
    <property type="match status" value="1"/>
</dbReference>
<keyword evidence="3 5" id="KW-1133">Transmembrane helix</keyword>
<feature type="transmembrane region" description="Helical" evidence="5">
    <location>
        <begin position="112"/>
        <end position="139"/>
    </location>
</feature>
<dbReference type="RefSeq" id="WP_002919107.1">
    <property type="nucleotide sequence ID" value="NZ_GL883609.1"/>
</dbReference>
<feature type="transmembrane region" description="Helical" evidence="5">
    <location>
        <begin position="45"/>
        <end position="62"/>
    </location>
</feature>
<evidence type="ECO:0008006" key="8">
    <source>
        <dbReference type="Google" id="ProtNLM"/>
    </source>
</evidence>
<proteinExistence type="predicted"/>
<dbReference type="PATRIC" id="fig|888824.3.peg.744"/>
<comment type="caution">
    <text evidence="6">The sequence shown here is derived from an EMBL/GenBank/DDBJ whole genome shotgun (WGS) entry which is preliminary data.</text>
</comment>
<evidence type="ECO:0000256" key="2">
    <source>
        <dbReference type="ARBA" id="ARBA00022692"/>
    </source>
</evidence>
<sequence>MLAALLLIPFLLIRFPFLAHLSKKALSRAAHFAPVQGKEKIAYMIYQLSNLAVFITPFLLEIKFDFSVFFYAGIAIYLLGLALCAISMRGFARPDANGMNTKGLYRYSRNPMYVAYFVCFWGIAFLTKSMIFFLILVMFQTAAHWIILSEERWCLEKFGKSYQDYQDRVRRYI</sequence>
<keyword evidence="4 5" id="KW-0472">Membrane</keyword>
<dbReference type="Proteomes" id="UP000003378">
    <property type="component" value="Unassembled WGS sequence"/>
</dbReference>
<keyword evidence="2 5" id="KW-0812">Transmembrane</keyword>
<dbReference type="EMBL" id="AFDP01000009">
    <property type="protein sequence ID" value="EGG40324.1"/>
    <property type="molecule type" value="Genomic_DNA"/>
</dbReference>
<evidence type="ECO:0000256" key="5">
    <source>
        <dbReference type="SAM" id="Phobius"/>
    </source>
</evidence>
<dbReference type="Pfam" id="PF04191">
    <property type="entry name" value="PEMT"/>
    <property type="match status" value="1"/>
</dbReference>